<dbReference type="OrthoDB" id="6075101at2759"/>
<evidence type="ECO:0000256" key="5">
    <source>
        <dbReference type="ARBA" id="ARBA00023186"/>
    </source>
</evidence>
<dbReference type="PANTHER" id="PTHR22747:SF14">
    <property type="entry name" value="NUCLEOPLASMIN-2"/>
    <property type="match status" value="1"/>
</dbReference>
<organism evidence="12 13">
    <name type="scientific">Galemys pyrenaicus</name>
    <name type="common">Iberian desman</name>
    <name type="synonym">Pyrenean desman</name>
    <dbReference type="NCBI Taxonomy" id="202257"/>
    <lineage>
        <taxon>Eukaryota</taxon>
        <taxon>Metazoa</taxon>
        <taxon>Chordata</taxon>
        <taxon>Craniata</taxon>
        <taxon>Vertebrata</taxon>
        <taxon>Euteleostomi</taxon>
        <taxon>Mammalia</taxon>
        <taxon>Eutheria</taxon>
        <taxon>Laurasiatheria</taxon>
        <taxon>Eulipotyphla</taxon>
        <taxon>Talpidae</taxon>
        <taxon>Galemys</taxon>
    </lineage>
</organism>
<feature type="non-terminal residue" evidence="12">
    <location>
        <position position="1"/>
    </location>
</feature>
<dbReference type="PANTHER" id="PTHR22747">
    <property type="entry name" value="NUCLEOPLASMIN"/>
    <property type="match status" value="1"/>
</dbReference>
<dbReference type="SUPFAM" id="SSF69203">
    <property type="entry name" value="Nucleoplasmin-like core domain"/>
    <property type="match status" value="1"/>
</dbReference>
<dbReference type="InterPro" id="IPR036824">
    <property type="entry name" value="Nucleoplasmin_core_dom_sf"/>
</dbReference>
<dbReference type="InterPro" id="IPR004301">
    <property type="entry name" value="Nucleoplasmin"/>
</dbReference>
<comment type="subunit">
    <text evidence="9">Homopentamer, when bound to H2A-H2B dimers only. Homodecamer of two stacked pentamers, when bound to H2A-H2B dimers and H3-H4 tetramers simultaneously.</text>
</comment>
<name>A0A8J6AY52_GALPY</name>
<evidence type="ECO:0000256" key="7">
    <source>
        <dbReference type="ARBA" id="ARBA00023279"/>
    </source>
</evidence>
<evidence type="ECO:0000256" key="1">
    <source>
        <dbReference type="ARBA" id="ARBA00004123"/>
    </source>
</evidence>
<keyword evidence="4" id="KW-0156">Chromatin regulator</keyword>
<keyword evidence="3" id="KW-0217">Developmental protein</keyword>
<evidence type="ECO:0000256" key="4">
    <source>
        <dbReference type="ARBA" id="ARBA00022853"/>
    </source>
</evidence>
<dbReference type="GO" id="GO:0005654">
    <property type="term" value="C:nucleoplasm"/>
    <property type="evidence" value="ECO:0007669"/>
    <property type="project" value="TreeGrafter"/>
</dbReference>
<evidence type="ECO:0000313" key="12">
    <source>
        <dbReference type="EMBL" id="KAG8518209.1"/>
    </source>
</evidence>
<dbReference type="GO" id="GO:0007338">
    <property type="term" value="P:single fertilization"/>
    <property type="evidence" value="ECO:0007669"/>
    <property type="project" value="UniProtKB-KW"/>
</dbReference>
<protein>
    <recommendedName>
        <fullName evidence="10">Nucleoplasmin-2</fullName>
    </recommendedName>
</protein>
<gene>
    <name evidence="12" type="ORF">J0S82_005396</name>
</gene>
<accession>A0A8J6AY52</accession>
<dbReference type="GO" id="GO:0042393">
    <property type="term" value="F:histone binding"/>
    <property type="evidence" value="ECO:0007669"/>
    <property type="project" value="TreeGrafter"/>
</dbReference>
<keyword evidence="6" id="KW-0539">Nucleus</keyword>
<dbReference type="GO" id="GO:0005737">
    <property type="term" value="C:cytoplasm"/>
    <property type="evidence" value="ECO:0007669"/>
    <property type="project" value="TreeGrafter"/>
</dbReference>
<dbReference type="GO" id="GO:0003723">
    <property type="term" value="F:RNA binding"/>
    <property type="evidence" value="ECO:0007669"/>
    <property type="project" value="TreeGrafter"/>
</dbReference>
<feature type="domain" description="Nucleoplasmin core" evidence="11">
    <location>
        <begin position="37"/>
        <end position="134"/>
    </location>
</feature>
<evidence type="ECO:0000313" key="13">
    <source>
        <dbReference type="Proteomes" id="UP000700334"/>
    </source>
</evidence>
<evidence type="ECO:0000256" key="10">
    <source>
        <dbReference type="ARBA" id="ARBA00074907"/>
    </source>
</evidence>
<dbReference type="Gene3D" id="2.60.120.340">
    <property type="entry name" value="Nucleoplasmin core domain"/>
    <property type="match status" value="1"/>
</dbReference>
<evidence type="ECO:0000256" key="3">
    <source>
        <dbReference type="ARBA" id="ARBA00022473"/>
    </source>
</evidence>
<comment type="caution">
    <text evidence="12">The sequence shown here is derived from an EMBL/GenBank/DDBJ whole genome shotgun (WGS) entry which is preliminary data.</text>
</comment>
<keyword evidence="7" id="KW-0278">Fertilization</keyword>
<dbReference type="FunFam" id="2.60.120.340:FF:000003">
    <property type="entry name" value="Nucleoplasmin 2"/>
    <property type="match status" value="1"/>
</dbReference>
<evidence type="ECO:0000256" key="2">
    <source>
        <dbReference type="ARBA" id="ARBA00010744"/>
    </source>
</evidence>
<dbReference type="GO" id="GO:0003682">
    <property type="term" value="F:chromatin binding"/>
    <property type="evidence" value="ECO:0007669"/>
    <property type="project" value="TreeGrafter"/>
</dbReference>
<evidence type="ECO:0000256" key="9">
    <source>
        <dbReference type="ARBA" id="ARBA00064984"/>
    </source>
</evidence>
<evidence type="ECO:0000256" key="8">
    <source>
        <dbReference type="ARBA" id="ARBA00057534"/>
    </source>
</evidence>
<dbReference type="GO" id="GO:0005730">
    <property type="term" value="C:nucleolus"/>
    <property type="evidence" value="ECO:0007669"/>
    <property type="project" value="TreeGrafter"/>
</dbReference>
<keyword evidence="13" id="KW-1185">Reference proteome</keyword>
<dbReference type="AlphaFoldDB" id="A0A8J6AY52"/>
<evidence type="ECO:0000259" key="11">
    <source>
        <dbReference type="Pfam" id="PF03066"/>
    </source>
</evidence>
<keyword evidence="5" id="KW-0143">Chaperone</keyword>
<sequence>MGCLILGNIPQRRKGKPLLGLPFPARPSPSLLSPVAGCELSQEKPTWTFKPQKEQDCKLLLTTICLGEKAKEDVNLVEILPPVCEEERKTKPIVIASLRASVLPMVVTTGLEFCPLVTFQLRAGSGPVFLSGLESYGKSKSGAGK</sequence>
<comment type="similarity">
    <text evidence="2">Belongs to the nucleoplasmin family.</text>
</comment>
<dbReference type="InterPro" id="IPR024057">
    <property type="entry name" value="Nucleoplasmin_core_dom"/>
</dbReference>
<proteinExistence type="inferred from homology"/>
<dbReference type="GO" id="GO:0006338">
    <property type="term" value="P:chromatin remodeling"/>
    <property type="evidence" value="ECO:0007669"/>
    <property type="project" value="TreeGrafter"/>
</dbReference>
<comment type="function">
    <text evidence="8">Core histones chaperone involved in chromatin reprogramming, specially during fertilization and early embryonic development. Probably involved in sperm DNA decondensation during fertilization.</text>
</comment>
<evidence type="ECO:0000256" key="6">
    <source>
        <dbReference type="ARBA" id="ARBA00023242"/>
    </source>
</evidence>
<dbReference type="Pfam" id="PF03066">
    <property type="entry name" value="Nucleoplasmin"/>
    <property type="match status" value="1"/>
</dbReference>
<reference evidence="12" key="1">
    <citation type="journal article" date="2021" name="Evol. Appl.">
        <title>The genome of the Pyrenean desman and the effects of bottlenecks and inbreeding on the genomic landscape of an endangered species.</title>
        <authorList>
            <person name="Escoda L."/>
            <person name="Castresana J."/>
        </authorList>
    </citation>
    <scope>NUCLEOTIDE SEQUENCE</scope>
    <source>
        <strain evidence="12">IBE-C5619</strain>
    </source>
</reference>
<dbReference type="Proteomes" id="UP000700334">
    <property type="component" value="Unassembled WGS sequence"/>
</dbReference>
<dbReference type="EMBL" id="JAGFMF010011638">
    <property type="protein sequence ID" value="KAG8518209.1"/>
    <property type="molecule type" value="Genomic_DNA"/>
</dbReference>
<dbReference type="GO" id="GO:0045740">
    <property type="term" value="P:positive regulation of DNA replication"/>
    <property type="evidence" value="ECO:0007669"/>
    <property type="project" value="TreeGrafter"/>
</dbReference>
<comment type="subcellular location">
    <subcellularLocation>
        <location evidence="1">Nucleus</location>
    </subcellularLocation>
</comment>